<comment type="similarity">
    <text evidence="2">Belongs to the binding-protein-dependent transport system permease family. HisMQ subfamily.</text>
</comment>
<comment type="caution">
    <text evidence="11">The sequence shown here is derived from an EMBL/GenBank/DDBJ whole genome shotgun (WGS) entry which is preliminary data.</text>
</comment>
<keyword evidence="5 9" id="KW-0812">Transmembrane</keyword>
<dbReference type="Gene3D" id="1.10.3720.10">
    <property type="entry name" value="MetI-like"/>
    <property type="match status" value="2"/>
</dbReference>
<dbReference type="InterPro" id="IPR000515">
    <property type="entry name" value="MetI-like"/>
</dbReference>
<evidence type="ECO:0000256" key="3">
    <source>
        <dbReference type="ARBA" id="ARBA00022448"/>
    </source>
</evidence>
<feature type="transmembrane region" description="Helical" evidence="9">
    <location>
        <begin position="339"/>
        <end position="357"/>
    </location>
</feature>
<gene>
    <name evidence="11" type="ORF">ATB98_26565</name>
</gene>
<dbReference type="STRING" id="36856.ATB98_26565"/>
<evidence type="ECO:0000259" key="10">
    <source>
        <dbReference type="PROSITE" id="PS50928"/>
    </source>
</evidence>
<evidence type="ECO:0000256" key="4">
    <source>
        <dbReference type="ARBA" id="ARBA00022475"/>
    </source>
</evidence>
<dbReference type="OrthoDB" id="9808531at2"/>
<dbReference type="PROSITE" id="PS50928">
    <property type="entry name" value="ABC_TM1"/>
    <property type="match status" value="1"/>
</dbReference>
<feature type="transmembrane region" description="Helical" evidence="9">
    <location>
        <begin position="189"/>
        <end position="208"/>
    </location>
</feature>
<keyword evidence="8 9" id="KW-0472">Membrane</keyword>
<dbReference type="GO" id="GO:0043190">
    <property type="term" value="C:ATP-binding cassette (ABC) transporter complex"/>
    <property type="evidence" value="ECO:0007669"/>
    <property type="project" value="InterPro"/>
</dbReference>
<feature type="domain" description="ABC transmembrane type-1" evidence="10">
    <location>
        <begin position="93"/>
        <end position="385"/>
    </location>
</feature>
<evidence type="ECO:0000256" key="6">
    <source>
        <dbReference type="ARBA" id="ARBA00022970"/>
    </source>
</evidence>
<reference evidence="11 12" key="1">
    <citation type="submission" date="2015-11" db="EMBL/GenBank/DDBJ databases">
        <title>Ensifer anhuiense sp. nov., an effective nitrogen fixation bacterium with Glycine soja.</title>
        <authorList>
            <person name="Yan H."/>
            <person name="Chen W."/>
        </authorList>
    </citation>
    <scope>NUCLEOTIDE SEQUENCE [LARGE SCALE GENOMIC DNA]</scope>
    <source>
        <strain evidence="11 12">LMG 7837</strain>
    </source>
</reference>
<protein>
    <submittedName>
        <fullName evidence="11">Amino acid ABC transporter permease</fullName>
    </submittedName>
</protein>
<evidence type="ECO:0000256" key="9">
    <source>
        <dbReference type="RuleBase" id="RU363032"/>
    </source>
</evidence>
<feature type="transmembrane region" description="Helical" evidence="9">
    <location>
        <begin position="266"/>
        <end position="285"/>
    </location>
</feature>
<keyword evidence="3 9" id="KW-0813">Transport</keyword>
<evidence type="ECO:0000256" key="8">
    <source>
        <dbReference type="ARBA" id="ARBA00023136"/>
    </source>
</evidence>
<organism evidence="11 12">
    <name type="scientific">Sinorhizobium saheli</name>
    <dbReference type="NCBI Taxonomy" id="36856"/>
    <lineage>
        <taxon>Bacteria</taxon>
        <taxon>Pseudomonadati</taxon>
        <taxon>Pseudomonadota</taxon>
        <taxon>Alphaproteobacteria</taxon>
        <taxon>Hyphomicrobiales</taxon>
        <taxon>Rhizobiaceae</taxon>
        <taxon>Sinorhizobium/Ensifer group</taxon>
        <taxon>Sinorhizobium</taxon>
    </lineage>
</organism>
<dbReference type="AlphaFoldDB" id="A0A178YEM9"/>
<feature type="transmembrane region" description="Helical" evidence="9">
    <location>
        <begin position="89"/>
        <end position="114"/>
    </location>
</feature>
<feature type="transmembrane region" description="Helical" evidence="9">
    <location>
        <begin position="369"/>
        <end position="388"/>
    </location>
</feature>
<feature type="transmembrane region" description="Helical" evidence="9">
    <location>
        <begin position="220"/>
        <end position="246"/>
    </location>
</feature>
<name>A0A178YEM9_SINSA</name>
<accession>A0A178YEM9</accession>
<dbReference type="SUPFAM" id="SSF161098">
    <property type="entry name" value="MetI-like"/>
    <property type="match status" value="2"/>
</dbReference>
<evidence type="ECO:0000313" key="11">
    <source>
        <dbReference type="EMBL" id="OAP45443.1"/>
    </source>
</evidence>
<evidence type="ECO:0000256" key="2">
    <source>
        <dbReference type="ARBA" id="ARBA00010072"/>
    </source>
</evidence>
<evidence type="ECO:0000256" key="5">
    <source>
        <dbReference type="ARBA" id="ARBA00022692"/>
    </source>
</evidence>
<dbReference type="Pfam" id="PF00528">
    <property type="entry name" value="BPD_transp_1"/>
    <property type="match status" value="1"/>
</dbReference>
<sequence length="397" mass="42763">MAIGVTNAPEKSKSSGSIINDPQVRGIFYQAVTIIILAVLVYWIADNTVENLRRANIASGYGFLNSRAGFDVGQSLIAFTSDSSYGRALVVGFVNTLLVAITGIVTATIIGFLVGIGRLSHNWIIAKLSLTYVEVFRNIPPLLVIFFWYSGVLAILPQARDALALPFDIFVSNRGVAFPRPIFGEGAEYALLAFLVAIAASVFFARYARKRQEATGQRLPVLWTVLGLIIGLPLVTFVAAGAPLTFDLPVAGKFNLTGGSVVGPEFMSLFLALSFYTAAFIAEIVRAGIRGVSKGQTEAAHALGIRPRLTTRLVIVPQAMRIIIPPLTSQYLNLTKNSSLAVAVGYADLVAVGGTILNQTGQSIEVVSIWLIVYLSLSLATSLFMNWYNARMALVER</sequence>
<dbReference type="GO" id="GO:0006865">
    <property type="term" value="P:amino acid transport"/>
    <property type="evidence" value="ECO:0007669"/>
    <property type="project" value="UniProtKB-KW"/>
</dbReference>
<dbReference type="EMBL" id="LNQB01000072">
    <property type="protein sequence ID" value="OAP45443.1"/>
    <property type="molecule type" value="Genomic_DNA"/>
</dbReference>
<dbReference type="InterPro" id="IPR043429">
    <property type="entry name" value="ArtM/GltK/GlnP/TcyL/YhdX-like"/>
</dbReference>
<feature type="transmembrane region" description="Helical" evidence="9">
    <location>
        <begin position="27"/>
        <end position="45"/>
    </location>
</feature>
<keyword evidence="12" id="KW-1185">Reference proteome</keyword>
<comment type="subcellular location">
    <subcellularLocation>
        <location evidence="1">Cell inner membrane</location>
        <topology evidence="1">Multi-pass membrane protein</topology>
    </subcellularLocation>
    <subcellularLocation>
        <location evidence="9">Cell membrane</location>
        <topology evidence="9">Multi-pass membrane protein</topology>
    </subcellularLocation>
</comment>
<dbReference type="PANTHER" id="PTHR30614">
    <property type="entry name" value="MEMBRANE COMPONENT OF AMINO ACID ABC TRANSPORTER"/>
    <property type="match status" value="1"/>
</dbReference>
<dbReference type="PANTHER" id="PTHR30614:SF37">
    <property type="entry name" value="AMINO-ACID ABC TRANSPORTER PERMEASE PROTEIN YHDX-RELATED"/>
    <property type="match status" value="1"/>
</dbReference>
<evidence type="ECO:0000256" key="1">
    <source>
        <dbReference type="ARBA" id="ARBA00004429"/>
    </source>
</evidence>
<dbReference type="InterPro" id="IPR035906">
    <property type="entry name" value="MetI-like_sf"/>
</dbReference>
<keyword evidence="4" id="KW-1003">Cell membrane</keyword>
<dbReference type="RefSeq" id="WP_066874276.1">
    <property type="nucleotide sequence ID" value="NZ_LNQB01000072.1"/>
</dbReference>
<feature type="transmembrane region" description="Helical" evidence="9">
    <location>
        <begin position="135"/>
        <end position="156"/>
    </location>
</feature>
<dbReference type="InterPro" id="IPR010065">
    <property type="entry name" value="AA_ABC_transptr_permease_3TM"/>
</dbReference>
<dbReference type="GO" id="GO:0022857">
    <property type="term" value="F:transmembrane transporter activity"/>
    <property type="evidence" value="ECO:0007669"/>
    <property type="project" value="InterPro"/>
</dbReference>
<dbReference type="NCBIfam" id="TIGR01726">
    <property type="entry name" value="HEQRo_perm_3TM"/>
    <property type="match status" value="1"/>
</dbReference>
<proteinExistence type="inferred from homology"/>
<evidence type="ECO:0000256" key="7">
    <source>
        <dbReference type="ARBA" id="ARBA00022989"/>
    </source>
</evidence>
<dbReference type="CDD" id="cd06261">
    <property type="entry name" value="TM_PBP2"/>
    <property type="match status" value="1"/>
</dbReference>
<keyword evidence="6" id="KW-0029">Amino-acid transport</keyword>
<keyword evidence="7 9" id="KW-1133">Transmembrane helix</keyword>
<evidence type="ECO:0000313" key="12">
    <source>
        <dbReference type="Proteomes" id="UP000078507"/>
    </source>
</evidence>
<dbReference type="Proteomes" id="UP000078507">
    <property type="component" value="Unassembled WGS sequence"/>
</dbReference>